<proteinExistence type="predicted"/>
<comment type="caution">
    <text evidence="1">The sequence shown here is derived from an EMBL/GenBank/DDBJ whole genome shotgun (WGS) entry which is preliminary data.</text>
</comment>
<dbReference type="GeneID" id="89597035"/>
<dbReference type="Pfam" id="PF10636">
    <property type="entry name" value="hemP"/>
    <property type="match status" value="1"/>
</dbReference>
<name>A0A2G4TZM3_YERBE</name>
<evidence type="ECO:0000313" key="2">
    <source>
        <dbReference type="Proteomes" id="UP000229378"/>
    </source>
</evidence>
<dbReference type="Proteomes" id="UP000229378">
    <property type="component" value="Unassembled WGS sequence"/>
</dbReference>
<dbReference type="Gene3D" id="2.10.70.10">
    <property type="entry name" value="Complement Module, domain 1"/>
    <property type="match status" value="1"/>
</dbReference>
<dbReference type="AlphaFoldDB" id="A0A2G4TZM3"/>
<dbReference type="InterPro" id="IPR019600">
    <property type="entry name" value="Hemin_uptake_protein_HemP"/>
</dbReference>
<organism evidence="1 2">
    <name type="scientific">Yersinia bercovieri</name>
    <dbReference type="NCBI Taxonomy" id="634"/>
    <lineage>
        <taxon>Bacteria</taxon>
        <taxon>Pseudomonadati</taxon>
        <taxon>Pseudomonadota</taxon>
        <taxon>Gammaproteobacteria</taxon>
        <taxon>Enterobacterales</taxon>
        <taxon>Yersiniaceae</taxon>
        <taxon>Yersinia</taxon>
    </lineage>
</organism>
<dbReference type="EMBL" id="PEHN01000019">
    <property type="protein sequence ID" value="PHZ26515.1"/>
    <property type="molecule type" value="Genomic_DNA"/>
</dbReference>
<accession>A0A2G4TZM3</accession>
<dbReference type="RefSeq" id="WP_005270270.1">
    <property type="nucleotide sequence ID" value="NZ_CABHPV010000021.1"/>
</dbReference>
<evidence type="ECO:0000313" key="1">
    <source>
        <dbReference type="EMBL" id="PHZ26515.1"/>
    </source>
</evidence>
<reference evidence="1 2" key="1">
    <citation type="submission" date="2017-10" db="EMBL/GenBank/DDBJ databases">
        <authorList>
            <person name="Banno H."/>
            <person name="Chua N.-H."/>
        </authorList>
    </citation>
    <scope>NUCLEOTIDE SEQUENCE [LARGE SCALE GENOMIC DNA]</scope>
    <source>
        <strain evidence="1 2">SCPM-O-B-7607</strain>
    </source>
</reference>
<sequence length="62" mass="7140">MNNPTRRIQDLNYTADQHHSTLPLSSLRSEQLLGQQDVVAIHHQGQLYYLRQTKAGKLILTK</sequence>
<protein>
    <submittedName>
        <fullName evidence="1">Hemin uptake protein HemP</fullName>
    </submittedName>
</protein>
<gene>
    <name evidence="1" type="ORF">CS533_15935</name>
</gene>